<keyword evidence="10" id="KW-0966">Cell projection</keyword>
<evidence type="ECO:0000256" key="1">
    <source>
        <dbReference type="ARBA" id="ARBA00004123"/>
    </source>
</evidence>
<comment type="function">
    <text evidence="11">Cold-inducible mRNA binding protein that enhances global protein synthesis at both physiological and mild hypothermic temperatures. Reduces the relative abundance of microRNAs, when overexpressed. Enhances phosphorylation of translation initiation factors and active polysome formation.</text>
</comment>
<keyword evidence="7 14" id="KW-0694">RNA-binding</keyword>
<reference evidence="18" key="1">
    <citation type="submission" date="2025-08" db="UniProtKB">
        <authorList>
            <consortium name="RefSeq"/>
        </authorList>
    </citation>
    <scope>IDENTIFICATION</scope>
</reference>
<evidence type="ECO:0000256" key="8">
    <source>
        <dbReference type="ARBA" id="ARBA00023016"/>
    </source>
</evidence>
<keyword evidence="6" id="KW-0597">Phosphoprotein</keyword>
<dbReference type="InterPro" id="IPR035979">
    <property type="entry name" value="RBD_domain_sf"/>
</dbReference>
<protein>
    <recommendedName>
        <fullName evidence="12">RNA-binding protein 3</fullName>
    </recommendedName>
    <alternativeName>
        <fullName evidence="13">RNA-binding motif protein 3</fullName>
    </alternativeName>
</protein>
<keyword evidence="17" id="KW-1185">Reference proteome</keyword>
<evidence type="ECO:0000256" key="9">
    <source>
        <dbReference type="ARBA" id="ARBA00023242"/>
    </source>
</evidence>
<dbReference type="InterPro" id="IPR000504">
    <property type="entry name" value="RRM_dom"/>
</dbReference>
<name>A0AAX6NUN6_HETGA</name>
<evidence type="ECO:0000256" key="10">
    <source>
        <dbReference type="ARBA" id="ARBA00023273"/>
    </source>
</evidence>
<dbReference type="PROSITE" id="PS50102">
    <property type="entry name" value="RRM"/>
    <property type="match status" value="1"/>
</dbReference>
<dbReference type="PANTHER" id="PTHR48034">
    <property type="entry name" value="TRANSFORMER-2 SEX-DETERMINING PROTEIN-RELATED"/>
    <property type="match status" value="1"/>
</dbReference>
<feature type="region of interest" description="Disordered" evidence="15">
    <location>
        <begin position="1"/>
        <end position="35"/>
    </location>
</feature>
<dbReference type="SUPFAM" id="SSF54928">
    <property type="entry name" value="RNA-binding domain, RBD"/>
    <property type="match status" value="1"/>
</dbReference>
<evidence type="ECO:0000256" key="3">
    <source>
        <dbReference type="ARBA" id="ARBA00004496"/>
    </source>
</evidence>
<evidence type="ECO:0000256" key="11">
    <source>
        <dbReference type="ARBA" id="ARBA00059942"/>
    </source>
</evidence>
<keyword evidence="8" id="KW-0346">Stress response</keyword>
<dbReference type="KEGG" id="hgl:101710126"/>
<evidence type="ECO:0000256" key="2">
    <source>
        <dbReference type="ARBA" id="ARBA00004279"/>
    </source>
</evidence>
<evidence type="ECO:0000256" key="12">
    <source>
        <dbReference type="ARBA" id="ARBA00067652"/>
    </source>
</evidence>
<dbReference type="GO" id="GO:0030425">
    <property type="term" value="C:dendrite"/>
    <property type="evidence" value="ECO:0007669"/>
    <property type="project" value="UniProtKB-SubCell"/>
</dbReference>
<evidence type="ECO:0000259" key="16">
    <source>
        <dbReference type="PROSITE" id="PS50102"/>
    </source>
</evidence>
<evidence type="ECO:0000256" key="13">
    <source>
        <dbReference type="ARBA" id="ARBA00080342"/>
    </source>
</evidence>
<dbReference type="InterPro" id="IPR012677">
    <property type="entry name" value="Nucleotide-bd_a/b_plait_sf"/>
</dbReference>
<feature type="domain" description="RRM" evidence="16">
    <location>
        <begin position="52"/>
        <end position="130"/>
    </location>
</feature>
<keyword evidence="5" id="KW-0963">Cytoplasm</keyword>
<dbReference type="InterPro" id="IPR050441">
    <property type="entry name" value="RBM"/>
</dbReference>
<organism evidence="17 18">
    <name type="scientific">Heterocephalus glaber</name>
    <name type="common">Naked mole rat</name>
    <dbReference type="NCBI Taxonomy" id="10181"/>
    <lineage>
        <taxon>Eukaryota</taxon>
        <taxon>Metazoa</taxon>
        <taxon>Chordata</taxon>
        <taxon>Craniata</taxon>
        <taxon>Vertebrata</taxon>
        <taxon>Euteleostomi</taxon>
        <taxon>Mammalia</taxon>
        <taxon>Eutheria</taxon>
        <taxon>Euarchontoglires</taxon>
        <taxon>Glires</taxon>
        <taxon>Rodentia</taxon>
        <taxon>Hystricomorpha</taxon>
        <taxon>Bathyergidae</taxon>
        <taxon>Heterocephalus</taxon>
    </lineage>
</organism>
<dbReference type="GO" id="GO:0005634">
    <property type="term" value="C:nucleus"/>
    <property type="evidence" value="ECO:0007669"/>
    <property type="project" value="UniProtKB-SubCell"/>
</dbReference>
<dbReference type="Proteomes" id="UP000694906">
    <property type="component" value="Unplaced"/>
</dbReference>
<dbReference type="AlphaFoldDB" id="A0AAX6NUN6"/>
<dbReference type="RefSeq" id="XP_004837289.1">
    <property type="nucleotide sequence ID" value="XM_004837232.3"/>
</dbReference>
<dbReference type="SMART" id="SM00360">
    <property type="entry name" value="RRM"/>
    <property type="match status" value="1"/>
</dbReference>
<sequence>MWTLISGAGGAPRRFGEQLGRPATWRGDGGAQTEARTSRPGLEFTAMSSEEGKLFVGRLNFNTNEQALEDHFSSFGAISEVVVVKDRVTQQLWGFGFNTSTNPEQASDAMRAMNGESLDGRQIRVDHAGKSARGTRGGSAFGAHGLNCSYSRGVGDHEYGSGRYVSRPGGYGYGYGWSSDCSGRSQGGFDCYSGGNYRDNYDN</sequence>
<dbReference type="Pfam" id="PF00076">
    <property type="entry name" value="RRM_1"/>
    <property type="match status" value="1"/>
</dbReference>
<proteinExistence type="predicted"/>
<dbReference type="FunFam" id="3.30.70.330:FF:000312">
    <property type="entry name" value="RNA-binding protein 3 isoform X1"/>
    <property type="match status" value="1"/>
</dbReference>
<gene>
    <name evidence="18" type="primary">LOC101710126</name>
</gene>
<evidence type="ECO:0000313" key="17">
    <source>
        <dbReference type="Proteomes" id="UP000694906"/>
    </source>
</evidence>
<evidence type="ECO:0000256" key="14">
    <source>
        <dbReference type="PROSITE-ProRule" id="PRU00176"/>
    </source>
</evidence>
<evidence type="ECO:0000256" key="4">
    <source>
        <dbReference type="ARBA" id="ARBA00022481"/>
    </source>
</evidence>
<dbReference type="GeneID" id="101710126"/>
<comment type="subcellular location">
    <subcellularLocation>
        <location evidence="2">Cell projection</location>
        <location evidence="2">Dendrite</location>
    </subcellularLocation>
    <subcellularLocation>
        <location evidence="3">Cytoplasm</location>
    </subcellularLocation>
    <subcellularLocation>
        <location evidence="1">Nucleus</location>
    </subcellularLocation>
</comment>
<dbReference type="Gene3D" id="3.30.70.330">
    <property type="match status" value="1"/>
</dbReference>
<evidence type="ECO:0000256" key="15">
    <source>
        <dbReference type="SAM" id="MobiDB-lite"/>
    </source>
</evidence>
<evidence type="ECO:0000256" key="6">
    <source>
        <dbReference type="ARBA" id="ARBA00022553"/>
    </source>
</evidence>
<dbReference type="GO" id="GO:0003723">
    <property type="term" value="F:RNA binding"/>
    <property type="evidence" value="ECO:0007669"/>
    <property type="project" value="UniProtKB-UniRule"/>
</dbReference>
<evidence type="ECO:0000256" key="7">
    <source>
        <dbReference type="ARBA" id="ARBA00022884"/>
    </source>
</evidence>
<dbReference type="GO" id="GO:0005737">
    <property type="term" value="C:cytoplasm"/>
    <property type="evidence" value="ECO:0007669"/>
    <property type="project" value="UniProtKB-SubCell"/>
</dbReference>
<evidence type="ECO:0000256" key="5">
    <source>
        <dbReference type="ARBA" id="ARBA00022490"/>
    </source>
</evidence>
<accession>A0AAX6NUN6</accession>
<keyword evidence="9" id="KW-0539">Nucleus</keyword>
<evidence type="ECO:0000313" key="18">
    <source>
        <dbReference type="RefSeq" id="XP_004837289.1"/>
    </source>
</evidence>
<keyword evidence="4" id="KW-0488">Methylation</keyword>